<protein>
    <submittedName>
        <fullName evidence="1">Uncharacterized protein</fullName>
    </submittedName>
</protein>
<dbReference type="AlphaFoldDB" id="A0A0E9PYZ2"/>
<sequence length="78" mass="8862">MATPCLGPSKTSRSIKYVVAIKPFPLITCKTNKILLDMVQTHGNSRLFTGFSRIHNIKYDITISREFHTNIIDITQIL</sequence>
<proteinExistence type="predicted"/>
<name>A0A0E9PYZ2_ANGAN</name>
<organism evidence="1">
    <name type="scientific">Anguilla anguilla</name>
    <name type="common">European freshwater eel</name>
    <name type="synonym">Muraena anguilla</name>
    <dbReference type="NCBI Taxonomy" id="7936"/>
    <lineage>
        <taxon>Eukaryota</taxon>
        <taxon>Metazoa</taxon>
        <taxon>Chordata</taxon>
        <taxon>Craniata</taxon>
        <taxon>Vertebrata</taxon>
        <taxon>Euteleostomi</taxon>
        <taxon>Actinopterygii</taxon>
        <taxon>Neopterygii</taxon>
        <taxon>Teleostei</taxon>
        <taxon>Anguilliformes</taxon>
        <taxon>Anguillidae</taxon>
        <taxon>Anguilla</taxon>
    </lineage>
</organism>
<evidence type="ECO:0000313" key="1">
    <source>
        <dbReference type="EMBL" id="JAH09502.1"/>
    </source>
</evidence>
<dbReference type="EMBL" id="GBXM01099075">
    <property type="protein sequence ID" value="JAH09502.1"/>
    <property type="molecule type" value="Transcribed_RNA"/>
</dbReference>
<reference evidence="1" key="1">
    <citation type="submission" date="2014-11" db="EMBL/GenBank/DDBJ databases">
        <authorList>
            <person name="Amaro Gonzalez C."/>
        </authorList>
    </citation>
    <scope>NUCLEOTIDE SEQUENCE</scope>
</reference>
<accession>A0A0E9PYZ2</accession>
<reference evidence="1" key="2">
    <citation type="journal article" date="2015" name="Fish Shellfish Immunol.">
        <title>Early steps in the European eel (Anguilla anguilla)-Vibrio vulnificus interaction in the gills: Role of the RtxA13 toxin.</title>
        <authorList>
            <person name="Callol A."/>
            <person name="Pajuelo D."/>
            <person name="Ebbesson L."/>
            <person name="Teles M."/>
            <person name="MacKenzie S."/>
            <person name="Amaro C."/>
        </authorList>
    </citation>
    <scope>NUCLEOTIDE SEQUENCE</scope>
</reference>